<evidence type="ECO:0000313" key="6">
    <source>
        <dbReference type="EMBL" id="KAE8382708.1"/>
    </source>
</evidence>
<dbReference type="OrthoDB" id="10266058at2759"/>
<proteinExistence type="predicted"/>
<dbReference type="Gene3D" id="3.30.70.330">
    <property type="match status" value="3"/>
</dbReference>
<dbReference type="FunFam" id="3.30.70.330:FF:000283">
    <property type="entry name" value="U2 snRNP auxiliary factor large subunit"/>
    <property type="match status" value="1"/>
</dbReference>
<dbReference type="InterPro" id="IPR000504">
    <property type="entry name" value="RRM_dom"/>
</dbReference>
<feature type="domain" description="RRM" evidence="5">
    <location>
        <begin position="44"/>
        <end position="138"/>
    </location>
</feature>
<dbReference type="InterPro" id="IPR012677">
    <property type="entry name" value="Nucleotide-bd_a/b_plait_sf"/>
</dbReference>
<evidence type="ECO:0000256" key="1">
    <source>
        <dbReference type="ARBA" id="ARBA00022664"/>
    </source>
</evidence>
<reference evidence="6 7" key="1">
    <citation type="submission" date="2019-04" db="EMBL/GenBank/DDBJ databases">
        <title>Friends and foes A comparative genomics studyof 23 Aspergillus species from section Flavi.</title>
        <authorList>
            <consortium name="DOE Joint Genome Institute"/>
            <person name="Kjaerbolling I."/>
            <person name="Vesth T."/>
            <person name="Frisvad J.C."/>
            <person name="Nybo J.L."/>
            <person name="Theobald S."/>
            <person name="Kildgaard S."/>
            <person name="Isbrandt T."/>
            <person name="Kuo A."/>
            <person name="Sato A."/>
            <person name="Lyhne E.K."/>
            <person name="Kogle M.E."/>
            <person name="Wiebenga A."/>
            <person name="Kun R.S."/>
            <person name="Lubbers R.J."/>
            <person name="Makela M.R."/>
            <person name="Barry K."/>
            <person name="Chovatia M."/>
            <person name="Clum A."/>
            <person name="Daum C."/>
            <person name="Haridas S."/>
            <person name="He G."/>
            <person name="LaButti K."/>
            <person name="Lipzen A."/>
            <person name="Mondo S."/>
            <person name="Riley R."/>
            <person name="Salamov A."/>
            <person name="Simmons B.A."/>
            <person name="Magnuson J.K."/>
            <person name="Henrissat B."/>
            <person name="Mortensen U.H."/>
            <person name="Larsen T.O."/>
            <person name="Devries R.P."/>
            <person name="Grigoriev I.V."/>
            <person name="Machida M."/>
            <person name="Baker S.E."/>
            <person name="Andersen M.R."/>
        </authorList>
    </citation>
    <scope>NUCLEOTIDE SEQUENCE [LARGE SCALE GENOMIC DNA]</scope>
    <source>
        <strain evidence="6 7">IBT 29228</strain>
    </source>
</reference>
<dbReference type="GO" id="GO:0003723">
    <property type="term" value="F:RNA binding"/>
    <property type="evidence" value="ECO:0007669"/>
    <property type="project" value="UniProtKB-UniRule"/>
</dbReference>
<dbReference type="SMART" id="SM00361">
    <property type="entry name" value="RRM_1"/>
    <property type="match status" value="1"/>
</dbReference>
<dbReference type="CDD" id="cd12231">
    <property type="entry name" value="RRM2_U2AF65"/>
    <property type="match status" value="1"/>
</dbReference>
<protein>
    <recommendedName>
        <fullName evidence="5">RRM domain-containing protein</fullName>
    </recommendedName>
</protein>
<keyword evidence="7" id="KW-1185">Reference proteome</keyword>
<organism evidence="6 7">
    <name type="scientific">Aspergillus bertholletiae</name>
    <dbReference type="NCBI Taxonomy" id="1226010"/>
    <lineage>
        <taxon>Eukaryota</taxon>
        <taxon>Fungi</taxon>
        <taxon>Dikarya</taxon>
        <taxon>Ascomycota</taxon>
        <taxon>Pezizomycotina</taxon>
        <taxon>Eurotiomycetes</taxon>
        <taxon>Eurotiomycetidae</taxon>
        <taxon>Eurotiales</taxon>
        <taxon>Aspergillaceae</taxon>
        <taxon>Aspergillus</taxon>
        <taxon>Aspergillus subgen. Circumdati</taxon>
    </lineage>
</organism>
<dbReference type="SUPFAM" id="SSF54928">
    <property type="entry name" value="RNA-binding domain, RBD"/>
    <property type="match status" value="2"/>
</dbReference>
<dbReference type="GO" id="GO:0006397">
    <property type="term" value="P:mRNA processing"/>
    <property type="evidence" value="ECO:0007669"/>
    <property type="project" value="UniProtKB-KW"/>
</dbReference>
<dbReference type="FunFam" id="3.30.70.330:FF:000517">
    <property type="entry name" value="U2 snRNP auxiliary factor large subunit"/>
    <property type="match status" value="1"/>
</dbReference>
<dbReference type="Pfam" id="PF00076">
    <property type="entry name" value="RRM_1"/>
    <property type="match status" value="3"/>
</dbReference>
<dbReference type="PROSITE" id="PS50102">
    <property type="entry name" value="RRM"/>
    <property type="match status" value="3"/>
</dbReference>
<dbReference type="InterPro" id="IPR035979">
    <property type="entry name" value="RBD_domain_sf"/>
</dbReference>
<keyword evidence="1" id="KW-0507">mRNA processing</keyword>
<accession>A0A5N7BLV6</accession>
<evidence type="ECO:0000256" key="3">
    <source>
        <dbReference type="ARBA" id="ARBA00023187"/>
    </source>
</evidence>
<dbReference type="Proteomes" id="UP000326198">
    <property type="component" value="Unassembled WGS sequence"/>
</dbReference>
<keyword evidence="2 4" id="KW-0694">RNA-binding</keyword>
<dbReference type="SMART" id="SM00360">
    <property type="entry name" value="RRM"/>
    <property type="match status" value="3"/>
</dbReference>
<dbReference type="EMBL" id="ML736160">
    <property type="protein sequence ID" value="KAE8382708.1"/>
    <property type="molecule type" value="Genomic_DNA"/>
</dbReference>
<evidence type="ECO:0000256" key="2">
    <source>
        <dbReference type="ARBA" id="ARBA00022884"/>
    </source>
</evidence>
<evidence type="ECO:0000256" key="4">
    <source>
        <dbReference type="PROSITE-ProRule" id="PRU00176"/>
    </source>
</evidence>
<feature type="domain" description="RRM" evidence="5">
    <location>
        <begin position="163"/>
        <end position="241"/>
    </location>
</feature>
<dbReference type="PANTHER" id="PTHR23139">
    <property type="entry name" value="RNA-BINDING PROTEIN"/>
    <property type="match status" value="1"/>
</dbReference>
<dbReference type="InterPro" id="IPR003954">
    <property type="entry name" value="RRM_euk-type"/>
</dbReference>
<dbReference type="GO" id="GO:0008380">
    <property type="term" value="P:RNA splicing"/>
    <property type="evidence" value="ECO:0007669"/>
    <property type="project" value="UniProtKB-KW"/>
</dbReference>
<feature type="domain" description="RRM" evidence="5">
    <location>
        <begin position="295"/>
        <end position="362"/>
    </location>
</feature>
<dbReference type="AlphaFoldDB" id="A0A5N7BLV6"/>
<dbReference type="CDD" id="cd12232">
    <property type="entry name" value="RRM3_U2AF65"/>
    <property type="match status" value="1"/>
</dbReference>
<evidence type="ECO:0000259" key="5">
    <source>
        <dbReference type="PROSITE" id="PS50102"/>
    </source>
</evidence>
<sequence>MFPLPGAPRQQPMDPSRLQAFMNQPGAGTAESASLKPSNSRQAKRLFVSNLPESATGENLLSFFNLQLNGLNVIHSVDPCISAQVSDDRSFALLEFKSPNDATVALAFDGITMDENEAAGNGATNGAPQGLEVRRPKDYIVPSGNEQEYQEGVLLNDVPDSPNKICVSNIPHYIPEEPVTMLLKSFGELKSFVLVKDGSTEESRGIAFCEYADPNATSIAVEGLNGMELGDRHLKVVRASIGITQAAGLDMGVNAMSMFAKTTSQDLETSCVLQLLNMVTPEELMDSDDYEEICDDVREECAKYGQVVELKIPRPSGGSRQSPGVGKIFVKFDSVESTTNALKALAGRKFSDRTVVTTYFSEENFDVNAW</sequence>
<name>A0A5N7BLV6_9EURO</name>
<gene>
    <name evidence="6" type="ORF">BDV26DRAFT_253036</name>
</gene>
<evidence type="ECO:0000313" key="7">
    <source>
        <dbReference type="Proteomes" id="UP000326198"/>
    </source>
</evidence>
<keyword evidence="3" id="KW-0508">mRNA splicing</keyword>